<dbReference type="EMBL" id="CP012673">
    <property type="protein sequence ID" value="AUX48409.1"/>
    <property type="molecule type" value="Genomic_DNA"/>
</dbReference>
<dbReference type="AlphaFoldDB" id="A0A2L0FAC5"/>
<dbReference type="Pfam" id="PF01344">
    <property type="entry name" value="Kelch_1"/>
    <property type="match status" value="1"/>
</dbReference>
<name>A0A2L0FAC5_SORCE</name>
<feature type="region of interest" description="Disordered" evidence="1">
    <location>
        <begin position="377"/>
        <end position="410"/>
    </location>
</feature>
<sequence>MGGYIDQSTWTARTVERYDASTDTWSTFGESPGDHYTFVHVLPLPDGRLLVASMEAPFDTYDPASDTWTTLGDAAVFDSDTAVTQLADGDVFFVGGGMDLDDWGSAYRFDADTDTLDTVASLPVPRRRLAATLLADGRVLVTGGLRFVDEIENFEALTSAEIYDPVADRWTVAAPIPEARYDHRAALLPDGRVLVTGGVGTGYEHLPSTVIYDPATDAWTSGPTMAAGRALHTATALPSGRVVMVGGAGAGRAVELYDPATSAFIALPSLSHGRQSHTTTYIPGKGLLVISGSTAELYALGATAEGEACVITEECADGTCEDGRCADDGGGTGAGPGDPGGPPGGGCSPPWFDLGAMPGHAAMLLVAPGMFAWRRRRGVRSTRRAAAEGRRAAARLRAGRAASKKNEGDR</sequence>
<dbReference type="InterPro" id="IPR015915">
    <property type="entry name" value="Kelch-typ_b-propeller"/>
</dbReference>
<evidence type="ECO:0000256" key="1">
    <source>
        <dbReference type="SAM" id="MobiDB-lite"/>
    </source>
</evidence>
<evidence type="ECO:0000313" key="2">
    <source>
        <dbReference type="EMBL" id="AUX48409.1"/>
    </source>
</evidence>
<protein>
    <recommendedName>
        <fullName evidence="4">Kelch repeat-containing protein</fullName>
    </recommendedName>
</protein>
<dbReference type="InterPro" id="IPR006652">
    <property type="entry name" value="Kelch_1"/>
</dbReference>
<dbReference type="SMART" id="SM00612">
    <property type="entry name" value="Kelch"/>
    <property type="match status" value="4"/>
</dbReference>
<proteinExistence type="predicted"/>
<reference evidence="2 3" key="1">
    <citation type="submission" date="2015-09" db="EMBL/GenBank/DDBJ databases">
        <title>Sorangium comparison.</title>
        <authorList>
            <person name="Zaburannyi N."/>
            <person name="Bunk B."/>
            <person name="Overmann J."/>
            <person name="Mueller R."/>
        </authorList>
    </citation>
    <scope>NUCLEOTIDE SEQUENCE [LARGE SCALE GENOMIC DNA]</scope>
    <source>
        <strain evidence="2 3">So ce26</strain>
    </source>
</reference>
<evidence type="ECO:0008006" key="4">
    <source>
        <dbReference type="Google" id="ProtNLM"/>
    </source>
</evidence>
<organism evidence="2 3">
    <name type="scientific">Sorangium cellulosum</name>
    <name type="common">Polyangium cellulosum</name>
    <dbReference type="NCBI Taxonomy" id="56"/>
    <lineage>
        <taxon>Bacteria</taxon>
        <taxon>Pseudomonadati</taxon>
        <taxon>Myxococcota</taxon>
        <taxon>Polyangia</taxon>
        <taxon>Polyangiales</taxon>
        <taxon>Polyangiaceae</taxon>
        <taxon>Sorangium</taxon>
    </lineage>
</organism>
<dbReference type="Proteomes" id="UP000238348">
    <property type="component" value="Chromosome"/>
</dbReference>
<dbReference type="RefSeq" id="WP_104986274.1">
    <property type="nucleotide sequence ID" value="NZ_CP012673.1"/>
</dbReference>
<accession>A0A2L0FAC5</accession>
<dbReference type="SUPFAM" id="SSF117281">
    <property type="entry name" value="Kelch motif"/>
    <property type="match status" value="1"/>
</dbReference>
<dbReference type="PANTHER" id="PTHR45632">
    <property type="entry name" value="LD33804P"/>
    <property type="match status" value="1"/>
</dbReference>
<dbReference type="PANTHER" id="PTHR45632:SF5">
    <property type="entry name" value="KELCH-LIKE PROTEIN 22"/>
    <property type="match status" value="1"/>
</dbReference>
<dbReference type="Gene3D" id="2.130.10.80">
    <property type="entry name" value="Galactose oxidase/kelch, beta-propeller"/>
    <property type="match status" value="2"/>
</dbReference>
<dbReference type="OrthoDB" id="5510953at2"/>
<dbReference type="InterPro" id="IPR037293">
    <property type="entry name" value="Gal_Oxidase_central_sf"/>
</dbReference>
<evidence type="ECO:0000313" key="3">
    <source>
        <dbReference type="Proteomes" id="UP000238348"/>
    </source>
</evidence>
<gene>
    <name evidence="2" type="ORF">SOCE26_099430</name>
</gene>